<accession>A0A845F898</accession>
<reference evidence="2 3" key="1">
    <citation type="submission" date="2019-11" db="EMBL/GenBank/DDBJ databases">
        <title>Genome sequences of 17 halophilic strains isolated from different environments.</title>
        <authorList>
            <person name="Furrow R.E."/>
        </authorList>
    </citation>
    <scope>NUCLEOTIDE SEQUENCE [LARGE SCALE GENOMIC DNA]</scope>
    <source>
        <strain evidence="2 3">SL-4</strain>
    </source>
</reference>
<gene>
    <name evidence="2" type="ORF">GLW00_06170</name>
</gene>
<evidence type="ECO:0000256" key="1">
    <source>
        <dbReference type="SAM" id="Phobius"/>
    </source>
</evidence>
<comment type="caution">
    <text evidence="2">The sequence shown here is derived from an EMBL/GenBank/DDBJ whole genome shotgun (WGS) entry which is preliminary data.</text>
</comment>
<feature type="transmembrane region" description="Helical" evidence="1">
    <location>
        <begin position="69"/>
        <end position="98"/>
    </location>
</feature>
<organism evidence="2 3">
    <name type="scientific">Halobacillus litoralis</name>
    <dbReference type="NCBI Taxonomy" id="45668"/>
    <lineage>
        <taxon>Bacteria</taxon>
        <taxon>Bacillati</taxon>
        <taxon>Bacillota</taxon>
        <taxon>Bacilli</taxon>
        <taxon>Bacillales</taxon>
        <taxon>Bacillaceae</taxon>
        <taxon>Halobacillus</taxon>
    </lineage>
</organism>
<evidence type="ECO:0000313" key="2">
    <source>
        <dbReference type="EMBL" id="MYL70423.1"/>
    </source>
</evidence>
<dbReference type="GeneID" id="78006567"/>
<keyword evidence="1" id="KW-0472">Membrane</keyword>
<dbReference type="OrthoDB" id="2451685at2"/>
<name>A0A845F898_9BACI</name>
<dbReference type="RefSeq" id="WP_160913740.1">
    <property type="nucleotide sequence ID" value="NZ_WMFA01000002.1"/>
</dbReference>
<keyword evidence="1" id="KW-0812">Transmembrane</keyword>
<proteinExistence type="predicted"/>
<protein>
    <submittedName>
        <fullName evidence="2">Uncharacterized protein</fullName>
    </submittedName>
</protein>
<feature type="transmembrane region" description="Helical" evidence="1">
    <location>
        <begin position="46"/>
        <end position="63"/>
    </location>
</feature>
<dbReference type="AlphaFoldDB" id="A0A845F898"/>
<keyword evidence="1" id="KW-1133">Transmembrane helix</keyword>
<feature type="transmembrane region" description="Helical" evidence="1">
    <location>
        <begin position="6"/>
        <end position="25"/>
    </location>
</feature>
<feature type="transmembrane region" description="Helical" evidence="1">
    <location>
        <begin position="110"/>
        <end position="130"/>
    </location>
</feature>
<sequence>MIRGNEHFYIVLYSLIVLILNLDFLRDFKNIKKGLATLSSDEELEINPQSMSLLMIVLIFNFFRRWFIYLLAVLITVNAWVIVVSFILFAVSLYDCFFHYSLEKVKKSNIALYLAVIDSMYIIIFVTYLLNSYNI</sequence>
<dbReference type="Proteomes" id="UP000450457">
    <property type="component" value="Unassembled WGS sequence"/>
</dbReference>
<dbReference type="EMBL" id="WMFA01000002">
    <property type="protein sequence ID" value="MYL70423.1"/>
    <property type="molecule type" value="Genomic_DNA"/>
</dbReference>
<evidence type="ECO:0000313" key="3">
    <source>
        <dbReference type="Proteomes" id="UP000450457"/>
    </source>
</evidence>